<dbReference type="Proteomes" id="UP000019140">
    <property type="component" value="Unassembled WGS sequence"/>
</dbReference>
<dbReference type="HOGENOM" id="CLU_020336_50_5_7"/>
<organism evidence="3 4">
    <name type="scientific">Candidatus Entotheonella gemina</name>
    <dbReference type="NCBI Taxonomy" id="1429439"/>
    <lineage>
        <taxon>Bacteria</taxon>
        <taxon>Pseudomonadati</taxon>
        <taxon>Nitrospinota/Tectimicrobiota group</taxon>
        <taxon>Candidatus Tectimicrobiota</taxon>
        <taxon>Candidatus Entotheonellia</taxon>
        <taxon>Candidatus Entotheonellales</taxon>
        <taxon>Candidatus Entotheonellaceae</taxon>
        <taxon>Candidatus Entotheonella</taxon>
    </lineage>
</organism>
<dbReference type="Pfam" id="PF00561">
    <property type="entry name" value="Abhydrolase_1"/>
    <property type="match status" value="1"/>
</dbReference>
<name>W4MGL8_9BACT</name>
<reference evidence="3 4" key="1">
    <citation type="journal article" date="2014" name="Nature">
        <title>An environmental bacterial taxon with a large and distinct metabolic repertoire.</title>
        <authorList>
            <person name="Wilson M.C."/>
            <person name="Mori T."/>
            <person name="Ruckert C."/>
            <person name="Uria A.R."/>
            <person name="Helf M.J."/>
            <person name="Takada K."/>
            <person name="Gernert C."/>
            <person name="Steffens U.A."/>
            <person name="Heycke N."/>
            <person name="Schmitt S."/>
            <person name="Rinke C."/>
            <person name="Helfrich E.J."/>
            <person name="Brachmann A.O."/>
            <person name="Gurgui C."/>
            <person name="Wakimoto T."/>
            <person name="Kracht M."/>
            <person name="Crusemann M."/>
            <person name="Hentschel U."/>
            <person name="Abe I."/>
            <person name="Matsunaga S."/>
            <person name="Kalinowski J."/>
            <person name="Takeyama H."/>
            <person name="Piel J."/>
        </authorList>
    </citation>
    <scope>NUCLEOTIDE SEQUENCE [LARGE SCALE GENOMIC DNA]</scope>
    <source>
        <strain evidence="4">TSY2</strain>
    </source>
</reference>
<dbReference type="InterPro" id="IPR050266">
    <property type="entry name" value="AB_hydrolase_sf"/>
</dbReference>
<evidence type="ECO:0000313" key="3">
    <source>
        <dbReference type="EMBL" id="ETX08832.1"/>
    </source>
</evidence>
<sequence length="251" mass="27900">MPYADNHGVRIHYQVEDDGPPLILQHGFTQSLRRWYLHGYVDALKSEYQLILVDARGHGKSDKPHDPDAYALPSRVGDVVAVLEELAISRAHYWGYSMGGWIGFGMAKYVPERILSLTIGGSDPYERILPTHHRLDGNDPNAFMNALLGYLGIDPATIPPAIRDEMLANDFQALAAFQRGRPSIADVLPNMTMPCLLYAGEPDPIFPKTQESAKHIPNATFFSLPELDHGAAFRESGLVLPHVTKFLQENS</sequence>
<evidence type="ECO:0000259" key="2">
    <source>
        <dbReference type="Pfam" id="PF00561"/>
    </source>
</evidence>
<dbReference type="GO" id="GO:0016787">
    <property type="term" value="F:hydrolase activity"/>
    <property type="evidence" value="ECO:0007669"/>
    <property type="project" value="UniProtKB-KW"/>
</dbReference>
<proteinExistence type="predicted"/>
<dbReference type="InterPro" id="IPR029058">
    <property type="entry name" value="AB_hydrolase_fold"/>
</dbReference>
<dbReference type="Gene3D" id="3.40.50.1820">
    <property type="entry name" value="alpha/beta hydrolase"/>
    <property type="match status" value="1"/>
</dbReference>
<evidence type="ECO:0000313" key="4">
    <source>
        <dbReference type="Proteomes" id="UP000019140"/>
    </source>
</evidence>
<dbReference type="InterPro" id="IPR000073">
    <property type="entry name" value="AB_hydrolase_1"/>
</dbReference>
<dbReference type="SUPFAM" id="SSF53474">
    <property type="entry name" value="alpha/beta-Hydrolases"/>
    <property type="match status" value="1"/>
</dbReference>
<evidence type="ECO:0000256" key="1">
    <source>
        <dbReference type="ARBA" id="ARBA00022801"/>
    </source>
</evidence>
<keyword evidence="1" id="KW-0378">Hydrolase</keyword>
<protein>
    <recommendedName>
        <fullName evidence="2">AB hydrolase-1 domain-containing protein</fullName>
    </recommendedName>
</protein>
<dbReference type="AlphaFoldDB" id="W4MGL8"/>
<dbReference type="PANTHER" id="PTHR43798:SF31">
    <property type="entry name" value="AB HYDROLASE SUPERFAMILY PROTEIN YCLE"/>
    <property type="match status" value="1"/>
</dbReference>
<comment type="caution">
    <text evidence="3">The sequence shown here is derived from an EMBL/GenBank/DDBJ whole genome shotgun (WGS) entry which is preliminary data.</text>
</comment>
<gene>
    <name evidence="3" type="ORF">ETSY2_03115</name>
</gene>
<dbReference type="GO" id="GO:0016020">
    <property type="term" value="C:membrane"/>
    <property type="evidence" value="ECO:0007669"/>
    <property type="project" value="TreeGrafter"/>
</dbReference>
<keyword evidence="4" id="KW-1185">Reference proteome</keyword>
<dbReference type="EMBL" id="AZHX01000125">
    <property type="protein sequence ID" value="ETX08832.1"/>
    <property type="molecule type" value="Genomic_DNA"/>
</dbReference>
<accession>W4MGL8</accession>
<dbReference type="PANTHER" id="PTHR43798">
    <property type="entry name" value="MONOACYLGLYCEROL LIPASE"/>
    <property type="match status" value="1"/>
</dbReference>
<feature type="domain" description="AB hydrolase-1" evidence="2">
    <location>
        <begin position="20"/>
        <end position="129"/>
    </location>
</feature>